<dbReference type="Gene3D" id="1.25.40.10">
    <property type="entry name" value="Tetratricopeptide repeat domain"/>
    <property type="match status" value="1"/>
</dbReference>
<keyword evidence="7" id="KW-0418">Kinase</keyword>
<evidence type="ECO:0000313" key="7">
    <source>
        <dbReference type="EMBL" id="CAA9471674.1"/>
    </source>
</evidence>
<dbReference type="AlphaFoldDB" id="A0A6J4RG10"/>
<dbReference type="GO" id="GO:0008757">
    <property type="term" value="F:S-adenosylmethionine-dependent methyltransferase activity"/>
    <property type="evidence" value="ECO:0007669"/>
    <property type="project" value="InterPro"/>
</dbReference>
<feature type="region of interest" description="Disordered" evidence="5">
    <location>
        <begin position="252"/>
        <end position="318"/>
    </location>
</feature>
<keyword evidence="4" id="KW-0802">TPR repeat</keyword>
<accession>A0A6J4RG10</accession>
<dbReference type="PANTHER" id="PTHR24422:SF19">
    <property type="entry name" value="CHEMOTAXIS PROTEIN METHYLTRANSFERASE"/>
    <property type="match status" value="1"/>
</dbReference>
<dbReference type="PANTHER" id="PTHR24422">
    <property type="entry name" value="CHEMOTAXIS PROTEIN METHYLTRANSFERASE"/>
    <property type="match status" value="1"/>
</dbReference>
<keyword evidence="3" id="KW-0949">S-adenosyl-L-methionine</keyword>
<dbReference type="SUPFAM" id="SSF53335">
    <property type="entry name" value="S-adenosyl-L-methionine-dependent methyltransferases"/>
    <property type="match status" value="1"/>
</dbReference>
<dbReference type="Pfam" id="PF13432">
    <property type="entry name" value="TPR_16"/>
    <property type="match status" value="1"/>
</dbReference>
<dbReference type="InterPro" id="IPR050903">
    <property type="entry name" value="Bact_Chemotaxis_MeTrfase"/>
</dbReference>
<feature type="compositionally biased region" description="Low complexity" evidence="5">
    <location>
        <begin position="252"/>
        <end position="262"/>
    </location>
</feature>
<dbReference type="InterPro" id="IPR011990">
    <property type="entry name" value="TPR-like_helical_dom_sf"/>
</dbReference>
<reference evidence="7" key="1">
    <citation type="submission" date="2020-02" db="EMBL/GenBank/DDBJ databases">
        <authorList>
            <person name="Meier V. D."/>
        </authorList>
    </citation>
    <scope>NUCLEOTIDE SEQUENCE</scope>
    <source>
        <strain evidence="7">AVDCRST_MAG53</strain>
    </source>
</reference>
<evidence type="ECO:0000256" key="5">
    <source>
        <dbReference type="SAM" id="MobiDB-lite"/>
    </source>
</evidence>
<dbReference type="GO" id="GO:0016301">
    <property type="term" value="F:kinase activity"/>
    <property type="evidence" value="ECO:0007669"/>
    <property type="project" value="UniProtKB-KW"/>
</dbReference>
<sequence>MSDALAQLAGLVHRETGIVIKEAQLPALAAALGRAAPGLGAERFLGEVAGQAGAGTVIARLVDEVTIKETYFLREARELEAVDWRGLLERARDGGSETVRVWVSACATGEEAYSFAMLACEAFGSVQPPVSILASDISTAALERAEAAHYSARSVRNVSTDLRERYFARDGSRHCVRQSLRSLVRFRHHNLVNDPAPPPGEVAFDLIACRNVLIYFDGPTVERVIGSLESALRPEGSLLLGVADRLSGTAGRLARDATAAAPAERRRPREPLRVLRRPLGVERTGPGGDRAEAPGTGPQAAEAGRGSAARSDGAPRRRIEDRIADALEAADRGDLEAAIALSDQALTREPLAADAYFVRGLAELGLGDAAAAVSSFRRALYLDPSFGLAAFQLGRAHDARGDANAARRGYAQALRTLDPDDDRHGVILDQVDLADVVAACRTRLGKGA</sequence>
<evidence type="ECO:0000256" key="1">
    <source>
        <dbReference type="ARBA" id="ARBA00022603"/>
    </source>
</evidence>
<feature type="compositionally biased region" description="Basic and acidic residues" evidence="5">
    <location>
        <begin position="263"/>
        <end position="273"/>
    </location>
</feature>
<dbReference type="Gene3D" id="3.40.50.150">
    <property type="entry name" value="Vaccinia Virus protein VP39"/>
    <property type="match status" value="1"/>
</dbReference>
<organism evidence="7">
    <name type="scientific">uncultured Solirubrobacteraceae bacterium</name>
    <dbReference type="NCBI Taxonomy" id="1162706"/>
    <lineage>
        <taxon>Bacteria</taxon>
        <taxon>Bacillati</taxon>
        <taxon>Actinomycetota</taxon>
        <taxon>Thermoleophilia</taxon>
        <taxon>Solirubrobacterales</taxon>
        <taxon>Solirubrobacteraceae</taxon>
        <taxon>environmental samples</taxon>
    </lineage>
</organism>
<evidence type="ECO:0000256" key="4">
    <source>
        <dbReference type="PROSITE-ProRule" id="PRU00339"/>
    </source>
</evidence>
<dbReference type="SMART" id="SM00138">
    <property type="entry name" value="MeTrc"/>
    <property type="match status" value="1"/>
</dbReference>
<dbReference type="PROSITE" id="PS50123">
    <property type="entry name" value="CHER"/>
    <property type="match status" value="1"/>
</dbReference>
<dbReference type="InterPro" id="IPR022642">
    <property type="entry name" value="CheR_C"/>
</dbReference>
<dbReference type="PROSITE" id="PS50005">
    <property type="entry name" value="TPR"/>
    <property type="match status" value="1"/>
</dbReference>
<keyword evidence="1 7" id="KW-0489">Methyltransferase</keyword>
<dbReference type="GO" id="GO:0032259">
    <property type="term" value="P:methylation"/>
    <property type="evidence" value="ECO:0007669"/>
    <property type="project" value="UniProtKB-KW"/>
</dbReference>
<dbReference type="InterPro" id="IPR029063">
    <property type="entry name" value="SAM-dependent_MTases_sf"/>
</dbReference>
<evidence type="ECO:0000256" key="3">
    <source>
        <dbReference type="ARBA" id="ARBA00022691"/>
    </source>
</evidence>
<dbReference type="PRINTS" id="PR00996">
    <property type="entry name" value="CHERMTFRASE"/>
</dbReference>
<evidence type="ECO:0000259" key="6">
    <source>
        <dbReference type="PROSITE" id="PS50123"/>
    </source>
</evidence>
<feature type="compositionally biased region" description="Low complexity" evidence="5">
    <location>
        <begin position="300"/>
        <end position="312"/>
    </location>
</feature>
<dbReference type="EMBL" id="CADCVR010000001">
    <property type="protein sequence ID" value="CAA9471674.1"/>
    <property type="molecule type" value="Genomic_DNA"/>
</dbReference>
<evidence type="ECO:0000256" key="2">
    <source>
        <dbReference type="ARBA" id="ARBA00022679"/>
    </source>
</evidence>
<gene>
    <name evidence="7" type="ORF">AVDCRST_MAG53-1356</name>
</gene>
<proteinExistence type="predicted"/>
<name>A0A6J4RG10_9ACTN</name>
<feature type="domain" description="CheR-type methyltransferase" evidence="6">
    <location>
        <begin position="1"/>
        <end position="270"/>
    </location>
</feature>
<dbReference type="SUPFAM" id="SSF48452">
    <property type="entry name" value="TPR-like"/>
    <property type="match status" value="1"/>
</dbReference>
<dbReference type="SMART" id="SM00028">
    <property type="entry name" value="TPR"/>
    <property type="match status" value="2"/>
</dbReference>
<feature type="repeat" description="TPR" evidence="4">
    <location>
        <begin position="353"/>
        <end position="386"/>
    </location>
</feature>
<dbReference type="InterPro" id="IPR019734">
    <property type="entry name" value="TPR_rpt"/>
</dbReference>
<protein>
    <submittedName>
        <fullName evidence="7">Multidomain signal transduction protein including CheB-like methylesterase, CheR-like methyltransferase and BaeS-like histidine kinase</fullName>
    </submittedName>
</protein>
<keyword evidence="2 7" id="KW-0808">Transferase</keyword>
<dbReference type="Pfam" id="PF01739">
    <property type="entry name" value="CheR"/>
    <property type="match status" value="1"/>
</dbReference>
<dbReference type="InterPro" id="IPR000780">
    <property type="entry name" value="CheR_MeTrfase"/>
</dbReference>